<dbReference type="PANTHER" id="PTHR45453">
    <property type="entry name" value="PHOSPHATE REGULON SENSOR PROTEIN PHOR"/>
    <property type="match status" value="1"/>
</dbReference>
<dbReference type="InterPro" id="IPR003594">
    <property type="entry name" value="HATPase_dom"/>
</dbReference>
<dbReference type="EMBL" id="JAPQFJ010000006">
    <property type="protein sequence ID" value="MCY6958525.1"/>
    <property type="molecule type" value="Genomic_DNA"/>
</dbReference>
<evidence type="ECO:0000256" key="9">
    <source>
        <dbReference type="ARBA" id="ARBA00022989"/>
    </source>
</evidence>
<evidence type="ECO:0000256" key="2">
    <source>
        <dbReference type="ARBA" id="ARBA00004651"/>
    </source>
</evidence>
<dbReference type="SUPFAM" id="SSF55874">
    <property type="entry name" value="ATPase domain of HSP90 chaperone/DNA topoisomerase II/histidine kinase"/>
    <property type="match status" value="1"/>
</dbReference>
<dbReference type="Pfam" id="PF02518">
    <property type="entry name" value="HATPase_c"/>
    <property type="match status" value="1"/>
</dbReference>
<comment type="caution">
    <text evidence="15">The sequence shown here is derived from an EMBL/GenBank/DDBJ whole genome shotgun (WGS) entry which is preliminary data.</text>
</comment>
<feature type="domain" description="Histidine kinase" evidence="14">
    <location>
        <begin position="201"/>
        <end position="417"/>
    </location>
</feature>
<evidence type="ECO:0000256" key="13">
    <source>
        <dbReference type="SAM" id="Phobius"/>
    </source>
</evidence>
<dbReference type="Pfam" id="PF00512">
    <property type="entry name" value="HisKA"/>
    <property type="match status" value="1"/>
</dbReference>
<dbReference type="SMART" id="SM00388">
    <property type="entry name" value="HisKA"/>
    <property type="match status" value="1"/>
</dbReference>
<dbReference type="InterPro" id="IPR003661">
    <property type="entry name" value="HisK_dim/P_dom"/>
</dbReference>
<dbReference type="SMART" id="SM00387">
    <property type="entry name" value="HATPase_c"/>
    <property type="match status" value="1"/>
</dbReference>
<keyword evidence="11 13" id="KW-0472">Membrane</keyword>
<dbReference type="InterPro" id="IPR050351">
    <property type="entry name" value="BphY/WalK/GraS-like"/>
</dbReference>
<evidence type="ECO:0000313" key="15">
    <source>
        <dbReference type="EMBL" id="MCY6958525.1"/>
    </source>
</evidence>
<dbReference type="Gene3D" id="3.30.565.10">
    <property type="entry name" value="Histidine kinase-like ATPase, C-terminal domain"/>
    <property type="match status" value="1"/>
</dbReference>
<evidence type="ECO:0000256" key="4">
    <source>
        <dbReference type="ARBA" id="ARBA00022475"/>
    </source>
</evidence>
<evidence type="ECO:0000256" key="5">
    <source>
        <dbReference type="ARBA" id="ARBA00022553"/>
    </source>
</evidence>
<keyword evidence="6" id="KW-0808">Transferase</keyword>
<dbReference type="EC" id="2.7.13.3" evidence="3"/>
<dbReference type="GO" id="GO:0016301">
    <property type="term" value="F:kinase activity"/>
    <property type="evidence" value="ECO:0007669"/>
    <property type="project" value="UniProtKB-KW"/>
</dbReference>
<comment type="subcellular location">
    <subcellularLocation>
        <location evidence="2">Cell membrane</location>
        <topology evidence="2">Multi-pass membrane protein</topology>
    </subcellularLocation>
</comment>
<dbReference type="RefSeq" id="WP_268060937.1">
    <property type="nucleotide sequence ID" value="NZ_JAPQFJ010000006.1"/>
</dbReference>
<evidence type="ECO:0000256" key="10">
    <source>
        <dbReference type="ARBA" id="ARBA00023012"/>
    </source>
</evidence>
<keyword evidence="5" id="KW-0597">Phosphoprotein</keyword>
<evidence type="ECO:0000259" key="14">
    <source>
        <dbReference type="PROSITE" id="PS50109"/>
    </source>
</evidence>
<evidence type="ECO:0000256" key="6">
    <source>
        <dbReference type="ARBA" id="ARBA00022679"/>
    </source>
</evidence>
<dbReference type="PANTHER" id="PTHR45453:SF2">
    <property type="entry name" value="HISTIDINE KINASE"/>
    <property type="match status" value="1"/>
</dbReference>
<feature type="transmembrane region" description="Helical" evidence="13">
    <location>
        <begin position="115"/>
        <end position="136"/>
    </location>
</feature>
<keyword evidence="16" id="KW-1185">Reference proteome</keyword>
<keyword evidence="8 15" id="KW-0418">Kinase</keyword>
<evidence type="ECO:0000256" key="11">
    <source>
        <dbReference type="ARBA" id="ARBA00023136"/>
    </source>
</evidence>
<keyword evidence="10" id="KW-0902">Two-component regulatory system</keyword>
<dbReference type="PROSITE" id="PS50109">
    <property type="entry name" value="HIS_KIN"/>
    <property type="match status" value="1"/>
</dbReference>
<dbReference type="CDD" id="cd00075">
    <property type="entry name" value="HATPase"/>
    <property type="match status" value="1"/>
</dbReference>
<comment type="catalytic activity">
    <reaction evidence="1">
        <text>ATP + protein L-histidine = ADP + protein N-phospho-L-histidine.</text>
        <dbReference type="EC" id="2.7.13.3"/>
    </reaction>
</comment>
<dbReference type="InterPro" id="IPR036097">
    <property type="entry name" value="HisK_dim/P_sf"/>
</dbReference>
<dbReference type="CDD" id="cd00082">
    <property type="entry name" value="HisKA"/>
    <property type="match status" value="1"/>
</dbReference>
<protein>
    <recommendedName>
        <fullName evidence="3">histidine kinase</fullName>
        <ecNumber evidence="3">2.7.13.3</ecNumber>
    </recommendedName>
</protein>
<evidence type="ECO:0000256" key="7">
    <source>
        <dbReference type="ARBA" id="ARBA00022692"/>
    </source>
</evidence>
<dbReference type="InterPro" id="IPR036890">
    <property type="entry name" value="HATPase_C_sf"/>
</dbReference>
<dbReference type="InterPro" id="IPR004358">
    <property type="entry name" value="Sig_transdc_His_kin-like_C"/>
</dbReference>
<evidence type="ECO:0000256" key="3">
    <source>
        <dbReference type="ARBA" id="ARBA00012438"/>
    </source>
</evidence>
<dbReference type="Proteomes" id="UP001144612">
    <property type="component" value="Unassembled WGS sequence"/>
</dbReference>
<keyword evidence="7 13" id="KW-0812">Transmembrane</keyword>
<feature type="transmembrane region" description="Helical" evidence="13">
    <location>
        <begin position="14"/>
        <end position="34"/>
    </location>
</feature>
<feature type="coiled-coil region" evidence="12">
    <location>
        <begin position="254"/>
        <end position="281"/>
    </location>
</feature>
<evidence type="ECO:0000313" key="16">
    <source>
        <dbReference type="Proteomes" id="UP001144612"/>
    </source>
</evidence>
<dbReference type="SUPFAM" id="SSF47384">
    <property type="entry name" value="Homodimeric domain of signal transducing histidine kinase"/>
    <property type="match status" value="1"/>
</dbReference>
<gene>
    <name evidence="15" type="ORF">OW729_07910</name>
</gene>
<keyword evidence="9 13" id="KW-1133">Transmembrane helix</keyword>
<name>A0ABT4D899_9CLOT</name>
<dbReference type="PRINTS" id="PR00344">
    <property type="entry name" value="BCTRLSENSOR"/>
</dbReference>
<evidence type="ECO:0000256" key="12">
    <source>
        <dbReference type="SAM" id="Coils"/>
    </source>
</evidence>
<dbReference type="InterPro" id="IPR005467">
    <property type="entry name" value="His_kinase_dom"/>
</dbReference>
<sequence length="419" mass="49129">MIKYIKREPLLKKIFLIVFGSLFFSSLIIFYFHFNVIQSIHDDHIKLYQEITGKMIKIAPEKENDIVKALLYERDEDCLNEGKAVLNKYSFRDEIRMWEDHTFKSQFSRFLSNEVISIIFILAIVIVALLISFNHFMNKLHKFSKALDLIIDGNFKLQLEETNEGIFSEIFSRLNQMSRILNLSLISLKKEKENIKSLVTDIAHQVKTPLSSIKLFNSLLMEEDLSKDEKDEFLSRSRNEINKLEWLFNSLVKISRMEVGMIELKTELNDLKDTLMEAVKDIYMRACEKGIEIVVKKVESSFVYHDSKWTKEAIFNVLENAVKYTDEKGKLVISMEKMQSYTRIDIQDTGIGIPREEFNNVFKRFYRGKLDKVKKLEGSGVGLYLTRKILEEQEGSIMVDSELEKGTKFSLYLQNCKYR</sequence>
<reference evidence="15" key="1">
    <citation type="submission" date="2022-12" db="EMBL/GenBank/DDBJ databases">
        <title>Clostridium sp. nov., isolated from industrial wastewater.</title>
        <authorList>
            <person name="Jiayan W."/>
        </authorList>
    </citation>
    <scope>NUCLEOTIDE SEQUENCE</scope>
    <source>
        <strain evidence="15">ZC22-4</strain>
    </source>
</reference>
<accession>A0ABT4D899</accession>
<dbReference type="Gene3D" id="1.10.287.130">
    <property type="match status" value="1"/>
</dbReference>
<proteinExistence type="predicted"/>
<evidence type="ECO:0000256" key="1">
    <source>
        <dbReference type="ARBA" id="ARBA00000085"/>
    </source>
</evidence>
<organism evidence="15 16">
    <name type="scientific">Clostridium brassicae</name>
    <dbReference type="NCBI Taxonomy" id="2999072"/>
    <lineage>
        <taxon>Bacteria</taxon>
        <taxon>Bacillati</taxon>
        <taxon>Bacillota</taxon>
        <taxon>Clostridia</taxon>
        <taxon>Eubacteriales</taxon>
        <taxon>Clostridiaceae</taxon>
        <taxon>Clostridium</taxon>
    </lineage>
</organism>
<evidence type="ECO:0000256" key="8">
    <source>
        <dbReference type="ARBA" id="ARBA00022777"/>
    </source>
</evidence>
<keyword evidence="12" id="KW-0175">Coiled coil</keyword>
<keyword evidence="4" id="KW-1003">Cell membrane</keyword>